<evidence type="ECO:0000259" key="2">
    <source>
        <dbReference type="SMART" id="SM00471"/>
    </source>
</evidence>
<dbReference type="Pfam" id="PF01966">
    <property type="entry name" value="HD"/>
    <property type="match status" value="1"/>
</dbReference>
<dbReference type="EMBL" id="CP041636">
    <property type="protein sequence ID" value="QDO97249.1"/>
    <property type="molecule type" value="Genomic_DNA"/>
</dbReference>
<dbReference type="GO" id="GO:0006203">
    <property type="term" value="P:dGTP catabolic process"/>
    <property type="evidence" value="ECO:0007669"/>
    <property type="project" value="TreeGrafter"/>
</dbReference>
<keyword evidence="4" id="KW-1185">Reference proteome</keyword>
<dbReference type="Gene3D" id="1.10.3550.10">
    <property type="entry name" value="eoxyguanosinetriphosphate triphosphohydrolase domain-like"/>
    <property type="match status" value="1"/>
</dbReference>
<dbReference type="SMART" id="SM00471">
    <property type="entry name" value="HDc"/>
    <property type="match status" value="1"/>
</dbReference>
<dbReference type="RefSeq" id="WP_144068230.1">
    <property type="nucleotide sequence ID" value="NZ_CP041636.1"/>
</dbReference>
<accession>A0A516H0E4</accession>
<dbReference type="GO" id="GO:0008832">
    <property type="term" value="F:dGTPase activity"/>
    <property type="evidence" value="ECO:0007669"/>
    <property type="project" value="TreeGrafter"/>
</dbReference>
<dbReference type="InterPro" id="IPR006261">
    <property type="entry name" value="dGTPase"/>
</dbReference>
<proteinExistence type="predicted"/>
<dbReference type="AlphaFoldDB" id="A0A516H0E4"/>
<evidence type="ECO:0000313" key="4">
    <source>
        <dbReference type="Proteomes" id="UP000317496"/>
    </source>
</evidence>
<evidence type="ECO:0000313" key="3">
    <source>
        <dbReference type="EMBL" id="QDO97249.1"/>
    </source>
</evidence>
<dbReference type="InterPro" id="IPR023293">
    <property type="entry name" value="dGTP_triP_hydro_central_sf"/>
</dbReference>
<dbReference type="SUPFAM" id="SSF109604">
    <property type="entry name" value="HD-domain/PDEase-like"/>
    <property type="match status" value="1"/>
</dbReference>
<dbReference type="NCBIfam" id="TIGR01353">
    <property type="entry name" value="dGTP_triPase"/>
    <property type="match status" value="1"/>
</dbReference>
<evidence type="ECO:0000256" key="1">
    <source>
        <dbReference type="ARBA" id="ARBA00022801"/>
    </source>
</evidence>
<dbReference type="KEGG" id="fer:FNB15_08190"/>
<keyword evidence="1 3" id="KW-0378">Hydrolase</keyword>
<dbReference type="InterPro" id="IPR027432">
    <property type="entry name" value="dGTP_triphosphohydrolase_C"/>
</dbReference>
<name>A0A516H0E4_9PROT</name>
<dbReference type="Gene3D" id="1.10.3410.10">
    <property type="entry name" value="putative deoxyguanosinetriphosphate triphosphohydrolase like domain"/>
    <property type="match status" value="1"/>
</dbReference>
<dbReference type="NCBIfam" id="NF002205">
    <property type="entry name" value="PRK01096.1"/>
    <property type="match status" value="1"/>
</dbReference>
<sequence>MTMQWSRLLSAQRLGHHGAEPVTPARNPFQKDWDRVVFCSAFRRLQDKTQVHSLPESDYVRNRLTHSLEVSSVGRSLGAQVGQVVLERHGAALTGISAAEFGHIVAAACLGHDIGNPPFGHFGEATIQHWFQSGPGASLMEGLSEAERLDFLCFEGNAQGFRVMTRLQNWRDAGGLRLTCATLATFMKYPFGSQAADPKKKKFGHFAAEAGLFEEMAGNVGLVSLGKDRYARHPLTYLVEAADDICYSVVDVEDGFKLGRITFAEAEERLKSLLRRLPPRYAEITDETWKIAYLRAKVIGDLIDLAVEVFLAHEAEILRGKFTGDLLGKTDVTPQLDEIASFTRARIFETRERFQTEVMGGEILTSLLAAFCEAHHALELAGGSSVSLAPRQRALLRLMPSLPRGEASRYDWLLTVTDFISGMTDSYALTQFQRLRGLQ</sequence>
<protein>
    <submittedName>
        <fullName evidence="3">Deoxyguanosinetriphosphate triphosphohydrolase</fullName>
    </submittedName>
</protein>
<dbReference type="PANTHER" id="PTHR11373:SF32">
    <property type="entry name" value="DEOXYGUANOSINETRIPHOSPHATE TRIPHOSPHOHYDROLASE"/>
    <property type="match status" value="1"/>
</dbReference>
<dbReference type="OrthoDB" id="9803619at2"/>
<dbReference type="InterPro" id="IPR050135">
    <property type="entry name" value="dGTPase-like"/>
</dbReference>
<feature type="domain" description="HD/PDEase" evidence="2">
    <location>
        <begin position="59"/>
        <end position="257"/>
    </location>
</feature>
<reference evidence="3 4" key="1">
    <citation type="submission" date="2019-07" db="EMBL/GenBank/DDBJ databases">
        <title>Genome sequencing for Ferrovibrio sp. K5.</title>
        <authorList>
            <person name="Park S.-J."/>
        </authorList>
    </citation>
    <scope>NUCLEOTIDE SEQUENCE [LARGE SCALE GENOMIC DNA]</scope>
    <source>
        <strain evidence="3 4">K5</strain>
    </source>
</reference>
<dbReference type="InterPro" id="IPR006674">
    <property type="entry name" value="HD_domain"/>
</dbReference>
<dbReference type="InterPro" id="IPR003607">
    <property type="entry name" value="HD/PDEase_dom"/>
</dbReference>
<gene>
    <name evidence="3" type="ORF">FNB15_08190</name>
</gene>
<dbReference type="Gene3D" id="1.10.3210.10">
    <property type="entry name" value="Hypothetical protein af1432"/>
    <property type="match status" value="1"/>
</dbReference>
<dbReference type="CDD" id="cd00077">
    <property type="entry name" value="HDc"/>
    <property type="match status" value="1"/>
</dbReference>
<organism evidence="3 4">
    <name type="scientific">Ferrovibrio terrae</name>
    <dbReference type="NCBI Taxonomy" id="2594003"/>
    <lineage>
        <taxon>Bacteria</taxon>
        <taxon>Pseudomonadati</taxon>
        <taxon>Pseudomonadota</taxon>
        <taxon>Alphaproteobacteria</taxon>
        <taxon>Rhodospirillales</taxon>
        <taxon>Rhodospirillaceae</taxon>
        <taxon>Ferrovibrio</taxon>
    </lineage>
</organism>
<dbReference type="Proteomes" id="UP000317496">
    <property type="component" value="Chromosome"/>
</dbReference>
<dbReference type="PANTHER" id="PTHR11373">
    <property type="entry name" value="DEOXYNUCLEOSIDE TRIPHOSPHATE TRIPHOSPHOHYDROLASE"/>
    <property type="match status" value="1"/>
</dbReference>